<name>A0A1G6PU86_9MICO</name>
<dbReference type="PANTHER" id="PTHR21174:SF0">
    <property type="entry name" value="HD PHOSPHOHYDROLASE FAMILY PROTEIN-RELATED"/>
    <property type="match status" value="1"/>
</dbReference>
<dbReference type="SUPFAM" id="SSF109604">
    <property type="entry name" value="HD-domain/PDEase-like"/>
    <property type="match status" value="1"/>
</dbReference>
<dbReference type="OrthoDB" id="9808993at2"/>
<proteinExistence type="predicted"/>
<organism evidence="1 2">
    <name type="scientific">Sanguibacter gelidistatuariae</name>
    <dbReference type="NCBI Taxonomy" id="1814289"/>
    <lineage>
        <taxon>Bacteria</taxon>
        <taxon>Bacillati</taxon>
        <taxon>Actinomycetota</taxon>
        <taxon>Actinomycetes</taxon>
        <taxon>Micrococcales</taxon>
        <taxon>Sanguibacteraceae</taxon>
        <taxon>Sanguibacter</taxon>
    </lineage>
</organism>
<dbReference type="GO" id="GO:0016787">
    <property type="term" value="F:hydrolase activity"/>
    <property type="evidence" value="ECO:0007669"/>
    <property type="project" value="UniProtKB-KW"/>
</dbReference>
<dbReference type="RefSeq" id="WP_093183416.1">
    <property type="nucleotide sequence ID" value="NZ_FMYH01000004.1"/>
</dbReference>
<accession>A0A1G6PU86</accession>
<protein>
    <submittedName>
        <fullName evidence="1">Predicted metal-dependent phosphohydrolase, HD superfamily</fullName>
    </submittedName>
</protein>
<evidence type="ECO:0000313" key="1">
    <source>
        <dbReference type="EMBL" id="SDC83234.1"/>
    </source>
</evidence>
<reference evidence="1 2" key="1">
    <citation type="submission" date="2016-09" db="EMBL/GenBank/DDBJ databases">
        <authorList>
            <person name="Capua I."/>
            <person name="De Benedictis P."/>
            <person name="Joannis T."/>
            <person name="Lombin L.H."/>
            <person name="Cattoli G."/>
        </authorList>
    </citation>
    <scope>NUCLEOTIDE SEQUENCE [LARGE SCALE GENOMIC DNA]</scope>
    <source>
        <strain evidence="1 2">ISLP-3</strain>
    </source>
</reference>
<gene>
    <name evidence="1" type="ORF">SAMN05216410_2348</name>
</gene>
<sequence length="238" mass="26216">MPPVSADAPQWLLSSWIRSTQAAGATAPESEIRATGLSLLDRWSETGRIYHNVRHLADVLSRVDELAEEAHEADLVRLAAWYHGAVFSAASSAAYATQGGEDEVASAALARTELIELGVPERKADRVRDLVTALSRHKSLTNDEDCAVLCDADMGILAAEPQRYKAYLIDIRKEYEHIPVRDYIEARHRILTKLLSRKALYTSPLATGWEDAARQNLAGEVARLEKELSKLDVSSTPA</sequence>
<dbReference type="EMBL" id="FMYH01000004">
    <property type="protein sequence ID" value="SDC83234.1"/>
    <property type="molecule type" value="Genomic_DNA"/>
</dbReference>
<dbReference type="PANTHER" id="PTHR21174">
    <property type="match status" value="1"/>
</dbReference>
<dbReference type="Gene3D" id="1.10.3210.10">
    <property type="entry name" value="Hypothetical protein af1432"/>
    <property type="match status" value="1"/>
</dbReference>
<evidence type="ECO:0000313" key="2">
    <source>
        <dbReference type="Proteomes" id="UP000199039"/>
    </source>
</evidence>
<keyword evidence="2" id="KW-1185">Reference proteome</keyword>
<dbReference type="STRING" id="1814289.SAMN05216410_2348"/>
<dbReference type="InterPro" id="IPR009218">
    <property type="entry name" value="HD_phosphohydro"/>
</dbReference>
<keyword evidence="1" id="KW-0378">Hydrolase</keyword>
<dbReference type="AlphaFoldDB" id="A0A1G6PU86"/>
<dbReference type="Proteomes" id="UP000199039">
    <property type="component" value="Unassembled WGS sequence"/>
</dbReference>